<evidence type="ECO:0000313" key="2">
    <source>
        <dbReference type="EMBL" id="KAL0069491.1"/>
    </source>
</evidence>
<gene>
    <name evidence="2" type="ORF">AAF712_003526</name>
</gene>
<name>A0ABR3A6G6_9AGAR</name>
<organism evidence="2 3">
    <name type="scientific">Marasmius tenuissimus</name>
    <dbReference type="NCBI Taxonomy" id="585030"/>
    <lineage>
        <taxon>Eukaryota</taxon>
        <taxon>Fungi</taxon>
        <taxon>Dikarya</taxon>
        <taxon>Basidiomycota</taxon>
        <taxon>Agaricomycotina</taxon>
        <taxon>Agaricomycetes</taxon>
        <taxon>Agaricomycetidae</taxon>
        <taxon>Agaricales</taxon>
        <taxon>Marasmiineae</taxon>
        <taxon>Marasmiaceae</taxon>
        <taxon>Marasmius</taxon>
    </lineage>
</organism>
<dbReference type="Proteomes" id="UP001437256">
    <property type="component" value="Unassembled WGS sequence"/>
</dbReference>
<feature type="compositionally biased region" description="Low complexity" evidence="1">
    <location>
        <begin position="317"/>
        <end position="329"/>
    </location>
</feature>
<sequence>MTSLLHSYTVLRNNPNIFRTSSGNDLDITDREVVAPGGEFIGFLNEVGACANTYQQRHHFEPTAIYNFLGHIPTSRRPLTGYNDTSYHPPPAMRGLKGEHMAKRWTKVAADQVPLEIGNVEMYCPCGPVLEHSFSFGNAILGNGEDFDRAVMIGVIHHQVPDKMYILAQTDQRRHVIVFEVPTESVVPMWPAIHSPHLQVIANIAPDVAGLSVTGNHSVRQRLSTLYPSKNGPRSSFPRLNLSHLPGVDETWVEPSPTFPAMAKPYGLGDWLLSHSIAVEQRSPSPNSTYLDGTTVCPDSSVMEITSWPRPPSQPTLSSKRSLLSSASAPPFDHRTPLPPTPTYQPREYRAVPMIPNSTPTVWPKEAPEEHPLVSEDYRLQADEESQHWSGGDLVSSYLSRFWKPTSGPEFPLPDTTATVYSKNDGTSLPSLVDESPSHTIHLEEATRPLSSFYTFNVLDPTTYWKTRVMPIIDDRSD</sequence>
<keyword evidence="3" id="KW-1185">Reference proteome</keyword>
<reference evidence="2 3" key="1">
    <citation type="submission" date="2024-05" db="EMBL/GenBank/DDBJ databases">
        <title>A draft genome resource for the thread blight pathogen Marasmius tenuissimus strain MS-2.</title>
        <authorList>
            <person name="Yulfo-Soto G.E."/>
            <person name="Baruah I.K."/>
            <person name="Amoako-Attah I."/>
            <person name="Bukari Y."/>
            <person name="Meinhardt L.W."/>
            <person name="Bailey B.A."/>
            <person name="Cohen S.P."/>
        </authorList>
    </citation>
    <scope>NUCLEOTIDE SEQUENCE [LARGE SCALE GENOMIC DNA]</scope>
    <source>
        <strain evidence="2 3">MS-2</strain>
    </source>
</reference>
<protein>
    <submittedName>
        <fullName evidence="2">Uncharacterized protein</fullName>
    </submittedName>
</protein>
<dbReference type="EMBL" id="JBBXMP010000012">
    <property type="protein sequence ID" value="KAL0069491.1"/>
    <property type="molecule type" value="Genomic_DNA"/>
</dbReference>
<evidence type="ECO:0000313" key="3">
    <source>
        <dbReference type="Proteomes" id="UP001437256"/>
    </source>
</evidence>
<comment type="caution">
    <text evidence="2">The sequence shown here is derived from an EMBL/GenBank/DDBJ whole genome shotgun (WGS) entry which is preliminary data.</text>
</comment>
<proteinExistence type="predicted"/>
<evidence type="ECO:0000256" key="1">
    <source>
        <dbReference type="SAM" id="MobiDB-lite"/>
    </source>
</evidence>
<accession>A0ABR3A6G6</accession>
<feature type="region of interest" description="Disordered" evidence="1">
    <location>
        <begin position="302"/>
        <end position="346"/>
    </location>
</feature>